<gene>
    <name evidence="1" type="ORF">HID58_051399</name>
</gene>
<dbReference type="InterPro" id="IPR004000">
    <property type="entry name" value="Actin"/>
</dbReference>
<name>A0ABQ8AA62_BRANA</name>
<dbReference type="Proteomes" id="UP000824890">
    <property type="component" value="Unassembled WGS sequence"/>
</dbReference>
<comment type="caution">
    <text evidence="1">The sequence shown here is derived from an EMBL/GenBank/DDBJ whole genome shotgun (WGS) entry which is preliminary data.</text>
</comment>
<dbReference type="Gene3D" id="3.90.640.10">
    <property type="entry name" value="Actin, Chain A, domain 4"/>
    <property type="match status" value="1"/>
</dbReference>
<reference evidence="1 2" key="1">
    <citation type="submission" date="2021-05" db="EMBL/GenBank/DDBJ databases">
        <title>Genome Assembly of Synthetic Allotetraploid Brassica napus Reveals Homoeologous Exchanges between Subgenomes.</title>
        <authorList>
            <person name="Davis J.T."/>
        </authorList>
    </citation>
    <scope>NUCLEOTIDE SEQUENCE [LARGE SCALE GENOMIC DNA]</scope>
    <source>
        <strain evidence="2">cv. Da-Ae</strain>
        <tissue evidence="1">Seedling</tissue>
    </source>
</reference>
<protein>
    <submittedName>
        <fullName evidence="1">Uncharacterized protein</fullName>
    </submittedName>
</protein>
<sequence>MLTIQVDGDGLSRIVPIYEGYALPHAIMCLDFEGLDLTHALMKILTERGYYFTTTSEREIVSDVKRSFATLVFTTKQELEKAKTSSGVEKNYELPDGQVITIDSERFCCPEDRCSLPAVYDWYGECCMKIKVVAPPERKYSLDWRAHVGFTLYLPADQDHKGRV</sequence>
<dbReference type="EMBL" id="JAGKQM010000013">
    <property type="protein sequence ID" value="KAH0888970.1"/>
    <property type="molecule type" value="Genomic_DNA"/>
</dbReference>
<dbReference type="PANTHER" id="PTHR11937">
    <property type="entry name" value="ACTIN"/>
    <property type="match status" value="1"/>
</dbReference>
<organism evidence="1 2">
    <name type="scientific">Brassica napus</name>
    <name type="common">Rape</name>
    <dbReference type="NCBI Taxonomy" id="3708"/>
    <lineage>
        <taxon>Eukaryota</taxon>
        <taxon>Viridiplantae</taxon>
        <taxon>Streptophyta</taxon>
        <taxon>Embryophyta</taxon>
        <taxon>Tracheophyta</taxon>
        <taxon>Spermatophyta</taxon>
        <taxon>Magnoliopsida</taxon>
        <taxon>eudicotyledons</taxon>
        <taxon>Gunneridae</taxon>
        <taxon>Pentapetalae</taxon>
        <taxon>rosids</taxon>
        <taxon>malvids</taxon>
        <taxon>Brassicales</taxon>
        <taxon>Brassicaceae</taxon>
        <taxon>Brassiceae</taxon>
        <taxon>Brassica</taxon>
    </lineage>
</organism>
<dbReference type="SUPFAM" id="SSF53067">
    <property type="entry name" value="Actin-like ATPase domain"/>
    <property type="match status" value="1"/>
</dbReference>
<evidence type="ECO:0000313" key="2">
    <source>
        <dbReference type="Proteomes" id="UP000824890"/>
    </source>
</evidence>
<dbReference type="InterPro" id="IPR043129">
    <property type="entry name" value="ATPase_NBD"/>
</dbReference>
<dbReference type="Gene3D" id="3.30.420.40">
    <property type="match status" value="1"/>
</dbReference>
<keyword evidence="2" id="KW-1185">Reference proteome</keyword>
<proteinExistence type="predicted"/>
<dbReference type="Pfam" id="PF00022">
    <property type="entry name" value="Actin"/>
    <property type="match status" value="1"/>
</dbReference>
<evidence type="ECO:0000313" key="1">
    <source>
        <dbReference type="EMBL" id="KAH0888970.1"/>
    </source>
</evidence>
<accession>A0ABQ8AA62</accession>